<dbReference type="SUPFAM" id="SSF53613">
    <property type="entry name" value="Ribokinase-like"/>
    <property type="match status" value="1"/>
</dbReference>
<reference evidence="3" key="1">
    <citation type="journal article" date="2017" name="Nat. Commun.">
        <title>The asparagus genome sheds light on the origin and evolution of a young Y chromosome.</title>
        <authorList>
            <person name="Harkess A."/>
            <person name="Zhou J."/>
            <person name="Xu C."/>
            <person name="Bowers J.E."/>
            <person name="Van der Hulst R."/>
            <person name="Ayyampalayam S."/>
            <person name="Mercati F."/>
            <person name="Riccardi P."/>
            <person name="McKain M.R."/>
            <person name="Kakrana A."/>
            <person name="Tang H."/>
            <person name="Ray J."/>
            <person name="Groenendijk J."/>
            <person name="Arikit S."/>
            <person name="Mathioni S.M."/>
            <person name="Nakano M."/>
            <person name="Shan H."/>
            <person name="Telgmann-Rauber A."/>
            <person name="Kanno A."/>
            <person name="Yue Z."/>
            <person name="Chen H."/>
            <person name="Li W."/>
            <person name="Chen Y."/>
            <person name="Xu X."/>
            <person name="Zhang Y."/>
            <person name="Luo S."/>
            <person name="Chen H."/>
            <person name="Gao J."/>
            <person name="Mao Z."/>
            <person name="Pires J.C."/>
            <person name="Luo M."/>
            <person name="Kudrna D."/>
            <person name="Wing R.A."/>
            <person name="Meyers B.C."/>
            <person name="Yi K."/>
            <person name="Kong H."/>
            <person name="Lavrijsen P."/>
            <person name="Sunseri F."/>
            <person name="Falavigna A."/>
            <person name="Ye Y."/>
            <person name="Leebens-Mack J.H."/>
            <person name="Chen G."/>
        </authorList>
    </citation>
    <scope>NUCLEOTIDE SEQUENCE [LARGE SCALE GENOMIC DNA]</scope>
    <source>
        <strain evidence="3">cv. DH0086</strain>
    </source>
</reference>
<sequence>MGSKGSVLVTKSSISCAPSFNVDVVDTVGCGDSYTAAIALGYLHNMSGICTLTLANAVGAATAASMGAGRNVATLDKVLGILRESNLNEDGGEFWRELFEGNLEEGEVFLLSARKPVDGDDDRFVHVPARNVGHQLISKFE</sequence>
<evidence type="ECO:0000313" key="2">
    <source>
        <dbReference type="EMBL" id="ONK78710.1"/>
    </source>
</evidence>
<dbReference type="InterPro" id="IPR029056">
    <property type="entry name" value="Ribokinase-like"/>
</dbReference>
<dbReference type="PANTHER" id="PTHR47826:SF1">
    <property type="entry name" value="OS03G0164700 PROTEIN"/>
    <property type="match status" value="1"/>
</dbReference>
<organism evidence="2 3">
    <name type="scientific">Asparagus officinalis</name>
    <name type="common">Garden asparagus</name>
    <dbReference type="NCBI Taxonomy" id="4686"/>
    <lineage>
        <taxon>Eukaryota</taxon>
        <taxon>Viridiplantae</taxon>
        <taxon>Streptophyta</taxon>
        <taxon>Embryophyta</taxon>
        <taxon>Tracheophyta</taxon>
        <taxon>Spermatophyta</taxon>
        <taxon>Magnoliopsida</taxon>
        <taxon>Liliopsida</taxon>
        <taxon>Asparagales</taxon>
        <taxon>Asparagaceae</taxon>
        <taxon>Asparagoideae</taxon>
        <taxon>Asparagus</taxon>
    </lineage>
</organism>
<dbReference type="PANTHER" id="PTHR47826">
    <property type="entry name" value="OS03G0164700 PROTEIN"/>
    <property type="match status" value="1"/>
</dbReference>
<dbReference type="InterPro" id="IPR011611">
    <property type="entry name" value="PfkB_dom"/>
</dbReference>
<accession>A0A5P1FPX7</accession>
<evidence type="ECO:0000313" key="3">
    <source>
        <dbReference type="Proteomes" id="UP000243459"/>
    </source>
</evidence>
<dbReference type="Gramene" id="ONK78710">
    <property type="protein sequence ID" value="ONK78710"/>
    <property type="gene ID" value="A4U43_C02F21630"/>
</dbReference>
<dbReference type="EMBL" id="CM007382">
    <property type="protein sequence ID" value="ONK78710.1"/>
    <property type="molecule type" value="Genomic_DNA"/>
</dbReference>
<protein>
    <recommendedName>
        <fullName evidence="1">Carbohydrate kinase PfkB domain-containing protein</fullName>
    </recommendedName>
</protein>
<dbReference type="Pfam" id="PF00294">
    <property type="entry name" value="PfkB"/>
    <property type="match status" value="1"/>
</dbReference>
<dbReference type="Gene3D" id="3.40.1190.20">
    <property type="match status" value="1"/>
</dbReference>
<name>A0A5P1FPX7_ASPOF</name>
<dbReference type="AlphaFoldDB" id="A0A5P1FPX7"/>
<gene>
    <name evidence="2" type="ORF">A4U43_C02F21630</name>
</gene>
<keyword evidence="3" id="KW-1185">Reference proteome</keyword>
<dbReference type="Proteomes" id="UP000243459">
    <property type="component" value="Chromosome 2"/>
</dbReference>
<proteinExistence type="predicted"/>
<evidence type="ECO:0000259" key="1">
    <source>
        <dbReference type="Pfam" id="PF00294"/>
    </source>
</evidence>
<feature type="domain" description="Carbohydrate kinase PfkB" evidence="1">
    <location>
        <begin position="1"/>
        <end position="71"/>
    </location>
</feature>